<evidence type="ECO:0000313" key="2">
    <source>
        <dbReference type="Proteomes" id="UP000887566"/>
    </source>
</evidence>
<reference evidence="3" key="1">
    <citation type="submission" date="2022-11" db="UniProtKB">
        <authorList>
            <consortium name="WormBaseParasite"/>
        </authorList>
    </citation>
    <scope>IDENTIFICATION</scope>
</reference>
<dbReference type="Proteomes" id="UP000887566">
    <property type="component" value="Unplaced"/>
</dbReference>
<sequence>MTNGHNDPPRRLLATRQSASPTVAGCKRGARQILTDWSQSAKKTGEARPAGAASKSPLPSERPHLSWQAPPTIQINPQPSGQWPTAGPPSLTVSSSSRHPRPLSRR</sequence>
<feature type="region of interest" description="Disordered" evidence="1">
    <location>
        <begin position="1"/>
        <end position="106"/>
    </location>
</feature>
<evidence type="ECO:0000256" key="1">
    <source>
        <dbReference type="SAM" id="MobiDB-lite"/>
    </source>
</evidence>
<protein>
    <submittedName>
        <fullName evidence="3">Uncharacterized protein</fullName>
    </submittedName>
</protein>
<proteinExistence type="predicted"/>
<organism evidence="2 3">
    <name type="scientific">Plectus sambesii</name>
    <dbReference type="NCBI Taxonomy" id="2011161"/>
    <lineage>
        <taxon>Eukaryota</taxon>
        <taxon>Metazoa</taxon>
        <taxon>Ecdysozoa</taxon>
        <taxon>Nematoda</taxon>
        <taxon>Chromadorea</taxon>
        <taxon>Plectida</taxon>
        <taxon>Plectina</taxon>
        <taxon>Plectoidea</taxon>
        <taxon>Plectidae</taxon>
        <taxon>Plectus</taxon>
    </lineage>
</organism>
<feature type="compositionally biased region" description="Polar residues" evidence="1">
    <location>
        <begin position="69"/>
        <end position="83"/>
    </location>
</feature>
<evidence type="ECO:0000313" key="3">
    <source>
        <dbReference type="WBParaSite" id="PSAMB.scaffold4962size13037.g25601.t1"/>
    </source>
</evidence>
<dbReference type="WBParaSite" id="PSAMB.scaffold4962size13037.g25601.t1">
    <property type="protein sequence ID" value="PSAMB.scaffold4962size13037.g25601.t1"/>
    <property type="gene ID" value="PSAMB.scaffold4962size13037.g25601"/>
</dbReference>
<keyword evidence="2" id="KW-1185">Reference proteome</keyword>
<accession>A0A914WRA7</accession>
<dbReference type="AlphaFoldDB" id="A0A914WRA7"/>
<name>A0A914WRA7_9BILA</name>